<gene>
    <name evidence="4" type="ORF">SS50377_12043</name>
    <name evidence="5" type="ORF">SS50377_24225</name>
    <name evidence="6" type="ORF">SS50377_24240</name>
</gene>
<comment type="subcellular location">
    <subcellularLocation>
        <location evidence="1">Nucleus</location>
    </subcellularLocation>
</comment>
<accession>V6LT78</accession>
<dbReference type="PANTHER" id="PTHR12709:SF4">
    <property type="entry name" value="DNA-DIRECTED RNA POLYMERASE II SUBUNIT RPB7"/>
    <property type="match status" value="1"/>
</dbReference>
<dbReference type="Gene3D" id="3.30.1490.120">
    <property type="entry name" value="RNA polymerase Rpb7-like, N-terminal domain"/>
    <property type="match status" value="1"/>
</dbReference>
<dbReference type="EMBL" id="KI546032">
    <property type="protein sequence ID" value="EST47852.1"/>
    <property type="molecule type" value="Genomic_DNA"/>
</dbReference>
<name>V6LT78_9EUKA</name>
<sequence>MLIQFTSTHQINLQANLLNIPFKEAVEISLRQQFTGRQLDKQGICVAISKVISYTQPKILQNMGNLSLEATFEAIVFRPFRGERIWAQVEQQNLSQIQLSTPFGSVVVARLNLFEGSEFDGQEWIWRFQGVENYIQNGNTCFVRVIDVKVNGEGIEIQASMDEPGLGDLRWWR</sequence>
<dbReference type="VEuPathDB" id="GiardiaDB:SS50377_24225"/>
<evidence type="ECO:0000256" key="1">
    <source>
        <dbReference type="ARBA" id="ARBA00004123"/>
    </source>
</evidence>
<dbReference type="OrthoDB" id="10256606at2759"/>
<evidence type="ECO:0000313" key="4">
    <source>
        <dbReference type="EMBL" id="EST47852.1"/>
    </source>
</evidence>
<dbReference type="GO" id="GO:0005634">
    <property type="term" value="C:nucleus"/>
    <property type="evidence" value="ECO:0007669"/>
    <property type="project" value="UniProtKB-SubCell"/>
</dbReference>
<evidence type="ECO:0000256" key="3">
    <source>
        <dbReference type="ARBA" id="ARBA00023163"/>
    </source>
</evidence>
<keyword evidence="2 4" id="KW-0240">DNA-directed RNA polymerase</keyword>
<dbReference type="VEuPathDB" id="GiardiaDB:SS50377_24240"/>
<evidence type="ECO:0000313" key="7">
    <source>
        <dbReference type="Proteomes" id="UP000018208"/>
    </source>
</evidence>
<evidence type="ECO:0000256" key="2">
    <source>
        <dbReference type="ARBA" id="ARBA00022478"/>
    </source>
</evidence>
<dbReference type="SUPFAM" id="SSF88798">
    <property type="entry name" value="N-terminal, heterodimerisation domain of RBP7 (RpoE)"/>
    <property type="match status" value="1"/>
</dbReference>
<dbReference type="EMBL" id="AUWU02000004">
    <property type="protein sequence ID" value="KAH0574286.1"/>
    <property type="molecule type" value="Genomic_DNA"/>
</dbReference>
<keyword evidence="3" id="KW-0804">Transcription</keyword>
<dbReference type="GO" id="GO:0006352">
    <property type="term" value="P:DNA-templated transcription initiation"/>
    <property type="evidence" value="ECO:0007669"/>
    <property type="project" value="InterPro"/>
</dbReference>
<dbReference type="EMBL" id="AUWU02000004">
    <property type="protein sequence ID" value="KAH0574274.1"/>
    <property type="molecule type" value="Genomic_DNA"/>
</dbReference>
<dbReference type="InterPro" id="IPR036898">
    <property type="entry name" value="RNA_pol_Rpb7-like_N_sf"/>
</dbReference>
<organism evidence="4">
    <name type="scientific">Spironucleus salmonicida</name>
    <dbReference type="NCBI Taxonomy" id="348837"/>
    <lineage>
        <taxon>Eukaryota</taxon>
        <taxon>Metamonada</taxon>
        <taxon>Diplomonadida</taxon>
        <taxon>Hexamitidae</taxon>
        <taxon>Hexamitinae</taxon>
        <taxon>Spironucleus</taxon>
    </lineage>
</organism>
<dbReference type="Gene3D" id="2.40.50.140">
    <property type="entry name" value="Nucleic acid-binding proteins"/>
    <property type="match status" value="1"/>
</dbReference>
<evidence type="ECO:0000313" key="6">
    <source>
        <dbReference type="EMBL" id="KAH0574286.1"/>
    </source>
</evidence>
<dbReference type="PANTHER" id="PTHR12709">
    <property type="entry name" value="DNA-DIRECTED RNA POLYMERASE II, III"/>
    <property type="match status" value="1"/>
</dbReference>
<dbReference type="SUPFAM" id="SSF50249">
    <property type="entry name" value="Nucleic acid-binding proteins"/>
    <property type="match status" value="1"/>
</dbReference>
<dbReference type="AlphaFoldDB" id="V6LT78"/>
<dbReference type="InterPro" id="IPR045113">
    <property type="entry name" value="Rpb7-like"/>
</dbReference>
<dbReference type="Proteomes" id="UP000018208">
    <property type="component" value="Unassembled WGS sequence"/>
</dbReference>
<dbReference type="InterPro" id="IPR012340">
    <property type="entry name" value="NA-bd_OB-fold"/>
</dbReference>
<reference evidence="4 5" key="1">
    <citation type="journal article" date="2014" name="PLoS Genet.">
        <title>The Genome of Spironucleus salmonicida Highlights a Fish Pathogen Adapted to Fluctuating Environments.</title>
        <authorList>
            <person name="Xu F."/>
            <person name="Jerlstrom-Hultqvist J."/>
            <person name="Einarsson E."/>
            <person name="Astvaldsson A."/>
            <person name="Svard S.G."/>
            <person name="Andersson J.O."/>
        </authorList>
    </citation>
    <scope>NUCLEOTIDE SEQUENCE</scope>
    <source>
        <strain evidence="5">ATCC 50377</strain>
    </source>
</reference>
<keyword evidence="7" id="KW-1185">Reference proteome</keyword>
<evidence type="ECO:0000313" key="5">
    <source>
        <dbReference type="EMBL" id="KAH0574274.1"/>
    </source>
</evidence>
<proteinExistence type="predicted"/>
<reference evidence="5" key="2">
    <citation type="submission" date="2020-12" db="EMBL/GenBank/DDBJ databases">
        <title>New Spironucleus salmonicida genome in near-complete chromosomes.</title>
        <authorList>
            <person name="Xu F."/>
            <person name="Kurt Z."/>
            <person name="Jimenez-Gonzalez A."/>
            <person name="Astvaldsson A."/>
            <person name="Andersson J.O."/>
            <person name="Svard S.G."/>
        </authorList>
    </citation>
    <scope>NUCLEOTIDE SEQUENCE</scope>
    <source>
        <strain evidence="5">ATCC 50377</strain>
    </source>
</reference>
<protein>
    <submittedName>
        <fullName evidence="4">DNA-directed RNA polymerase</fullName>
    </submittedName>
</protein>
<dbReference type="GO" id="GO:0000428">
    <property type="term" value="C:DNA-directed RNA polymerase complex"/>
    <property type="evidence" value="ECO:0007669"/>
    <property type="project" value="UniProtKB-KW"/>
</dbReference>